<feature type="domain" description="HAMP" evidence="10">
    <location>
        <begin position="416"/>
        <end position="468"/>
    </location>
</feature>
<dbReference type="CDD" id="cd11386">
    <property type="entry name" value="MCP_signal"/>
    <property type="match status" value="1"/>
</dbReference>
<dbReference type="InterPro" id="IPR004090">
    <property type="entry name" value="Chemotax_Me-accpt_rcpt"/>
</dbReference>
<dbReference type="InterPro" id="IPR000014">
    <property type="entry name" value="PAS"/>
</dbReference>
<dbReference type="AlphaFoldDB" id="A0A1G5SFR2"/>
<dbReference type="Gene3D" id="1.10.287.950">
    <property type="entry name" value="Methyl-accepting chemotaxis protein"/>
    <property type="match status" value="1"/>
</dbReference>
<dbReference type="STRING" id="51642.NSMM_480035"/>
<evidence type="ECO:0000313" key="11">
    <source>
        <dbReference type="EMBL" id="SCZ86033.1"/>
    </source>
</evidence>
<dbReference type="InterPro" id="IPR013655">
    <property type="entry name" value="PAS_fold_3"/>
</dbReference>
<dbReference type="SMART" id="SM00283">
    <property type="entry name" value="MA"/>
    <property type="match status" value="1"/>
</dbReference>
<dbReference type="GO" id="GO:0005886">
    <property type="term" value="C:plasma membrane"/>
    <property type="evidence" value="ECO:0007669"/>
    <property type="project" value="TreeGrafter"/>
</dbReference>
<dbReference type="PRINTS" id="PR00260">
    <property type="entry name" value="CHEMTRNSDUCR"/>
</dbReference>
<keyword evidence="7" id="KW-0812">Transmembrane</keyword>
<dbReference type="PROSITE" id="PS50111">
    <property type="entry name" value="CHEMOTAXIS_TRANSDUC_2"/>
    <property type="match status" value="1"/>
</dbReference>
<gene>
    <name evidence="11" type="ORF">NSMM_480035</name>
</gene>
<dbReference type="Pfam" id="PF13188">
    <property type="entry name" value="PAS_8"/>
    <property type="match status" value="1"/>
</dbReference>
<feature type="compositionally biased region" description="Polar residues" evidence="6">
    <location>
        <begin position="734"/>
        <end position="754"/>
    </location>
</feature>
<keyword evidence="4" id="KW-0807">Transducer</keyword>
<dbReference type="NCBIfam" id="TIGR00229">
    <property type="entry name" value="sensory_box"/>
    <property type="match status" value="1"/>
</dbReference>
<feature type="transmembrane region" description="Helical" evidence="7">
    <location>
        <begin position="192"/>
        <end position="213"/>
    </location>
</feature>
<evidence type="ECO:0000256" key="6">
    <source>
        <dbReference type="SAM" id="MobiDB-lite"/>
    </source>
</evidence>
<dbReference type="SUPFAM" id="SSF55785">
    <property type="entry name" value="PYP-like sensor domain (PAS domain)"/>
    <property type="match status" value="2"/>
</dbReference>
<dbReference type="SUPFAM" id="SSF58104">
    <property type="entry name" value="Methyl-accepting chemotaxis protein (MCP) signaling domain"/>
    <property type="match status" value="1"/>
</dbReference>
<protein>
    <submittedName>
        <fullName evidence="11">Methyl-accepting chemotaxis sensory transducer with Pas/Pac sensor</fullName>
    </submittedName>
</protein>
<dbReference type="PROSITE" id="PS50112">
    <property type="entry name" value="PAS"/>
    <property type="match status" value="2"/>
</dbReference>
<dbReference type="GO" id="GO:0007165">
    <property type="term" value="P:signal transduction"/>
    <property type="evidence" value="ECO:0007669"/>
    <property type="project" value="UniProtKB-KW"/>
</dbReference>
<dbReference type="FunFam" id="1.10.287.950:FF:000001">
    <property type="entry name" value="Methyl-accepting chemotaxis sensory transducer"/>
    <property type="match status" value="1"/>
</dbReference>
<dbReference type="CDD" id="cd06225">
    <property type="entry name" value="HAMP"/>
    <property type="match status" value="1"/>
</dbReference>
<dbReference type="InterPro" id="IPR004089">
    <property type="entry name" value="MCPsignal_dom"/>
</dbReference>
<dbReference type="Proteomes" id="UP000198729">
    <property type="component" value="Unassembled WGS sequence"/>
</dbReference>
<dbReference type="PROSITE" id="PS50885">
    <property type="entry name" value="HAMP"/>
    <property type="match status" value="2"/>
</dbReference>
<keyword evidence="12" id="KW-1185">Reference proteome</keyword>
<name>A0A1G5SFR2_9PROT</name>
<dbReference type="SMART" id="SM00091">
    <property type="entry name" value="PAS"/>
    <property type="match status" value="2"/>
</dbReference>
<dbReference type="Gene3D" id="6.10.340.10">
    <property type="match status" value="1"/>
</dbReference>
<evidence type="ECO:0000313" key="12">
    <source>
        <dbReference type="Proteomes" id="UP000198729"/>
    </source>
</evidence>
<dbReference type="EMBL" id="FMWO01000056">
    <property type="protein sequence ID" value="SCZ86033.1"/>
    <property type="molecule type" value="Genomic_DNA"/>
</dbReference>
<sequence length="772" mass="84403">MRINMPVTNIEREMQDGEFLVSKTTPKGVISYINKPFIAMSGYTEAELIGQAHNLIRHPDMPPEAFEDFWVTLKQERPWSGLIKNRNKDGGFYWVFANATPIKEQGRIIGHMSIRSKPSREQIQTADALYRDMREGRAKVRIVNGEIIREGVLGTIRHKIQQLCLKTQIVLLVTLPSIAVTTSLWLAEQQSWLVYGSVIAGAVLSVAIGAMLCRNISLPVNMMIGHLEKMAQGDYTSQINVVRHDEIGRLAEALKSMQIRAGVDFTETKRMNVENLRIRNALDIASSAIMIADATGMVIFLNQKVREILTGEKDEAAMRQALKDHLASLDQPQEMDNIKVNGRVYSLKLTPVMNADGSRAGATVEWLDRTQELTVEKEVVEIVQAAIAGDFSKRLPLAGKEGFFRQLAEDINRLMETTTQGLNDLAGALDALARGDLTQTITRQYQGMFGQLKEDANQTVTQLTDIIGQIKEAAELIGAASKEIADGNVDLSQRTEEQAANLEETAASMEQLTSTVKQNADNARQANQLASSASEVAVKGGEVVGQVINTMSAINESSKKVVDIISVIDGIAFQTNILALNAAVEAARAGEQGRGFAVVATEVRTLAQRSAAAAKEIKELIGNSVHKVEDGTQLVDEAGKTMQEIVLSVKRVTKIMNEISAASQEQSLEITQVNQAITQMDEITQQNAALVEQAAAASESMREQAEHLAQAIATFKLEQAPEAAQPFAERRSPNRATNVTRLSQSKASQGNTAKSAPAVLSKTDSDGEWEEF</sequence>
<dbReference type="Pfam" id="PF00672">
    <property type="entry name" value="HAMP"/>
    <property type="match status" value="1"/>
</dbReference>
<feature type="domain" description="HAMP" evidence="10">
    <location>
        <begin position="214"/>
        <end position="266"/>
    </location>
</feature>
<feature type="transmembrane region" description="Helical" evidence="7">
    <location>
        <begin position="169"/>
        <end position="186"/>
    </location>
</feature>
<dbReference type="CDD" id="cd00130">
    <property type="entry name" value="PAS"/>
    <property type="match status" value="1"/>
</dbReference>
<keyword evidence="5" id="KW-0175">Coiled coil</keyword>
<keyword evidence="7" id="KW-0472">Membrane</keyword>
<dbReference type="SUPFAM" id="SSF158472">
    <property type="entry name" value="HAMP domain-like"/>
    <property type="match status" value="1"/>
</dbReference>
<accession>A0A1G5SFR2</accession>
<evidence type="ECO:0000256" key="3">
    <source>
        <dbReference type="ARBA" id="ARBA00029447"/>
    </source>
</evidence>
<dbReference type="Pfam" id="PF00015">
    <property type="entry name" value="MCPsignal"/>
    <property type="match status" value="1"/>
</dbReference>
<evidence type="ECO:0000256" key="4">
    <source>
        <dbReference type="PROSITE-ProRule" id="PRU00284"/>
    </source>
</evidence>
<evidence type="ECO:0000259" key="8">
    <source>
        <dbReference type="PROSITE" id="PS50111"/>
    </source>
</evidence>
<feature type="coiled-coil region" evidence="5">
    <location>
        <begin position="673"/>
        <end position="700"/>
    </location>
</feature>
<proteinExistence type="inferred from homology"/>
<evidence type="ECO:0000256" key="5">
    <source>
        <dbReference type="SAM" id="Coils"/>
    </source>
</evidence>
<dbReference type="RefSeq" id="WP_090286809.1">
    <property type="nucleotide sequence ID" value="NZ_FMWO01000056.1"/>
</dbReference>
<dbReference type="InterPro" id="IPR035965">
    <property type="entry name" value="PAS-like_dom_sf"/>
</dbReference>
<evidence type="ECO:0000259" key="9">
    <source>
        <dbReference type="PROSITE" id="PS50112"/>
    </source>
</evidence>
<keyword evidence="2" id="KW-0488">Methylation</keyword>
<dbReference type="SMART" id="SM00304">
    <property type="entry name" value="HAMP"/>
    <property type="match status" value="2"/>
</dbReference>
<evidence type="ECO:0000256" key="1">
    <source>
        <dbReference type="ARBA" id="ARBA00004370"/>
    </source>
</evidence>
<dbReference type="PANTHER" id="PTHR43531">
    <property type="entry name" value="PROTEIN ICFG"/>
    <property type="match status" value="1"/>
</dbReference>
<evidence type="ECO:0000256" key="7">
    <source>
        <dbReference type="SAM" id="Phobius"/>
    </source>
</evidence>
<feature type="transmembrane region" description="Helical" evidence="7">
    <location>
        <begin position="280"/>
        <end position="301"/>
    </location>
</feature>
<dbReference type="GO" id="GO:0004888">
    <property type="term" value="F:transmembrane signaling receptor activity"/>
    <property type="evidence" value="ECO:0007669"/>
    <property type="project" value="InterPro"/>
</dbReference>
<comment type="subcellular location">
    <subcellularLocation>
        <location evidence="1">Membrane</location>
    </subcellularLocation>
</comment>
<organism evidence="11 12">
    <name type="scientific">Nitrosomonas mobilis</name>
    <dbReference type="NCBI Taxonomy" id="51642"/>
    <lineage>
        <taxon>Bacteria</taxon>
        <taxon>Pseudomonadati</taxon>
        <taxon>Pseudomonadota</taxon>
        <taxon>Betaproteobacteria</taxon>
        <taxon>Nitrosomonadales</taxon>
        <taxon>Nitrosomonadaceae</taxon>
        <taxon>Nitrosomonas</taxon>
    </lineage>
</organism>
<feature type="domain" description="Methyl-accepting transducer" evidence="8">
    <location>
        <begin position="473"/>
        <end position="702"/>
    </location>
</feature>
<feature type="region of interest" description="Disordered" evidence="6">
    <location>
        <begin position="722"/>
        <end position="772"/>
    </location>
</feature>
<dbReference type="InterPro" id="IPR003660">
    <property type="entry name" value="HAMP_dom"/>
</dbReference>
<dbReference type="InterPro" id="IPR051310">
    <property type="entry name" value="MCP_chemotaxis"/>
</dbReference>
<dbReference type="Gene3D" id="3.30.450.20">
    <property type="entry name" value="PAS domain"/>
    <property type="match status" value="2"/>
</dbReference>
<evidence type="ECO:0000259" key="10">
    <source>
        <dbReference type="PROSITE" id="PS50885"/>
    </source>
</evidence>
<feature type="domain" description="PAS" evidence="9">
    <location>
        <begin position="27"/>
        <end position="60"/>
    </location>
</feature>
<dbReference type="Pfam" id="PF08447">
    <property type="entry name" value="PAS_3"/>
    <property type="match status" value="1"/>
</dbReference>
<dbReference type="GO" id="GO:0006935">
    <property type="term" value="P:chemotaxis"/>
    <property type="evidence" value="ECO:0007669"/>
    <property type="project" value="InterPro"/>
</dbReference>
<comment type="similarity">
    <text evidence="3">Belongs to the methyl-accepting chemotaxis (MCP) protein family.</text>
</comment>
<reference evidence="11 12" key="1">
    <citation type="submission" date="2016-10" db="EMBL/GenBank/DDBJ databases">
        <authorList>
            <person name="de Groot N.N."/>
        </authorList>
    </citation>
    <scope>NUCLEOTIDE SEQUENCE [LARGE SCALE GENOMIC DNA]</scope>
    <source>
        <strain evidence="11">1</strain>
    </source>
</reference>
<keyword evidence="7" id="KW-1133">Transmembrane helix</keyword>
<evidence type="ECO:0000256" key="2">
    <source>
        <dbReference type="ARBA" id="ARBA00022481"/>
    </source>
</evidence>
<dbReference type="Pfam" id="PF18947">
    <property type="entry name" value="HAMP_2"/>
    <property type="match status" value="1"/>
</dbReference>
<feature type="domain" description="PAS" evidence="9">
    <location>
        <begin position="274"/>
        <end position="339"/>
    </location>
</feature>
<dbReference type="PANTHER" id="PTHR43531:SF14">
    <property type="entry name" value="METHYL-ACCEPTING CHEMOTAXIS PROTEIN I-RELATED"/>
    <property type="match status" value="1"/>
</dbReference>